<evidence type="ECO:0000313" key="2">
    <source>
        <dbReference type="EMBL" id="ATY85686.1"/>
    </source>
</evidence>
<name>A0A2K8N8K8_9BACL</name>
<dbReference type="Proteomes" id="UP000231932">
    <property type="component" value="Chromosome"/>
</dbReference>
<dbReference type="EMBL" id="CP024955">
    <property type="protein sequence ID" value="ATY85686.1"/>
    <property type="molecule type" value="Genomic_DNA"/>
</dbReference>
<organism evidence="2 3">
    <name type="scientific">Kyrpidia spormannii</name>
    <dbReference type="NCBI Taxonomy" id="2055160"/>
    <lineage>
        <taxon>Bacteria</taxon>
        <taxon>Bacillati</taxon>
        <taxon>Bacillota</taxon>
        <taxon>Bacilli</taxon>
        <taxon>Bacillales</taxon>
        <taxon>Alicyclobacillaceae</taxon>
        <taxon>Kyrpidia</taxon>
    </lineage>
</organism>
<feature type="domain" description="Hemerythrin-like" evidence="1">
    <location>
        <begin position="18"/>
        <end position="141"/>
    </location>
</feature>
<dbReference type="OrthoDB" id="9785474at2"/>
<protein>
    <submittedName>
        <fullName evidence="2">Hemerythrin</fullName>
    </submittedName>
</protein>
<sequence>MDREEWEAVMELTAPEFHTFLLEHRVLAERMEVVRRDRSPELYRLALGELGREIDHHFVYEETLVLPKVERYFPSAVAGPAVRLREEHDLIRRRHREVLAGMHSRAGTGDVAGPWGEAVRLLAYLVLRHIEKEDHYFFPMISRILTPEERAEVAEALARANRKMEKAP</sequence>
<reference evidence="3" key="1">
    <citation type="submission" date="2017-11" db="EMBL/GenBank/DDBJ databases">
        <title>Complete Genome Sequence of Kyrpidia sp. Strain EA-1, a thermophilic, hydrogen-oxidizing Bacterium, isolated from the Azores.</title>
        <authorList>
            <person name="Reiner J.E."/>
            <person name="Lapp C.J."/>
            <person name="Bunk B."/>
            <person name="Gescher J."/>
        </authorList>
    </citation>
    <scope>NUCLEOTIDE SEQUENCE [LARGE SCALE GENOMIC DNA]</scope>
    <source>
        <strain evidence="3">EA-1</strain>
    </source>
</reference>
<dbReference type="KEGG" id="kyr:CVV65_12750"/>
<dbReference type="Pfam" id="PF01814">
    <property type="entry name" value="Hemerythrin"/>
    <property type="match status" value="1"/>
</dbReference>
<dbReference type="Gene3D" id="1.20.120.520">
    <property type="entry name" value="nmb1532 protein domain like"/>
    <property type="match status" value="1"/>
</dbReference>
<accession>A0A2K8N8K8</accession>
<evidence type="ECO:0000313" key="3">
    <source>
        <dbReference type="Proteomes" id="UP000231932"/>
    </source>
</evidence>
<dbReference type="InterPro" id="IPR012312">
    <property type="entry name" value="Hemerythrin-like"/>
</dbReference>
<proteinExistence type="predicted"/>
<keyword evidence="3" id="KW-1185">Reference proteome</keyword>
<gene>
    <name evidence="2" type="ORF">CVV65_12750</name>
</gene>
<evidence type="ECO:0000259" key="1">
    <source>
        <dbReference type="Pfam" id="PF01814"/>
    </source>
</evidence>
<dbReference type="AlphaFoldDB" id="A0A2K8N8K8"/>
<dbReference type="RefSeq" id="WP_100668447.1">
    <property type="nucleotide sequence ID" value="NZ_CP024955.1"/>
</dbReference>